<protein>
    <recommendedName>
        <fullName evidence="2">Myb-like domain-containing protein</fullName>
    </recommendedName>
</protein>
<gene>
    <name evidence="3" type="ORF">INT43_002139</name>
</gene>
<dbReference type="CDD" id="cd00167">
    <property type="entry name" value="SANT"/>
    <property type="match status" value="1"/>
</dbReference>
<dbReference type="SUPFAM" id="SSF46689">
    <property type="entry name" value="Homeodomain-like"/>
    <property type="match status" value="1"/>
</dbReference>
<feature type="region of interest" description="Disordered" evidence="1">
    <location>
        <begin position="66"/>
        <end position="152"/>
    </location>
</feature>
<feature type="compositionally biased region" description="Polar residues" evidence="1">
    <location>
        <begin position="131"/>
        <end position="141"/>
    </location>
</feature>
<evidence type="ECO:0000313" key="4">
    <source>
        <dbReference type="Proteomes" id="UP000654370"/>
    </source>
</evidence>
<evidence type="ECO:0000256" key="1">
    <source>
        <dbReference type="SAM" id="MobiDB-lite"/>
    </source>
</evidence>
<dbReference type="EMBL" id="JAEPQZ010000001">
    <property type="protein sequence ID" value="KAG2185704.1"/>
    <property type="molecule type" value="Genomic_DNA"/>
</dbReference>
<feature type="compositionally biased region" description="Low complexity" evidence="1">
    <location>
        <begin position="76"/>
        <end position="85"/>
    </location>
</feature>
<proteinExistence type="predicted"/>
<dbReference type="InterPro" id="IPR001005">
    <property type="entry name" value="SANT/Myb"/>
</dbReference>
<accession>A0A8H7Q621</accession>
<feature type="domain" description="Myb-like" evidence="2">
    <location>
        <begin position="19"/>
        <end position="66"/>
    </location>
</feature>
<name>A0A8H7Q621_MORIS</name>
<feature type="compositionally biased region" description="Polar residues" evidence="1">
    <location>
        <begin position="109"/>
        <end position="122"/>
    </location>
</feature>
<comment type="caution">
    <text evidence="3">The sequence shown here is derived from an EMBL/GenBank/DDBJ whole genome shotgun (WGS) entry which is preliminary data.</text>
</comment>
<organism evidence="3 4">
    <name type="scientific">Mortierella isabellina</name>
    <name type="common">Filamentous fungus</name>
    <name type="synonym">Umbelopsis isabellina</name>
    <dbReference type="NCBI Taxonomy" id="91625"/>
    <lineage>
        <taxon>Eukaryota</taxon>
        <taxon>Fungi</taxon>
        <taxon>Fungi incertae sedis</taxon>
        <taxon>Mucoromycota</taxon>
        <taxon>Mucoromycotina</taxon>
        <taxon>Umbelopsidomycetes</taxon>
        <taxon>Umbelopsidales</taxon>
        <taxon>Umbelopsidaceae</taxon>
        <taxon>Umbelopsis</taxon>
    </lineage>
</organism>
<dbReference type="SMART" id="SM00717">
    <property type="entry name" value="SANT"/>
    <property type="match status" value="1"/>
</dbReference>
<keyword evidence="4" id="KW-1185">Reference proteome</keyword>
<dbReference type="InterPro" id="IPR009057">
    <property type="entry name" value="Homeodomain-like_sf"/>
</dbReference>
<dbReference type="Proteomes" id="UP000654370">
    <property type="component" value="Unassembled WGS sequence"/>
</dbReference>
<evidence type="ECO:0000313" key="3">
    <source>
        <dbReference type="EMBL" id="KAG2185704.1"/>
    </source>
</evidence>
<reference evidence="3" key="1">
    <citation type="submission" date="2020-12" db="EMBL/GenBank/DDBJ databases">
        <title>Metabolic potential, ecology and presence of endohyphal bacteria is reflected in genomic diversity of Mucoromycotina.</title>
        <authorList>
            <person name="Muszewska A."/>
            <person name="Okrasinska A."/>
            <person name="Steczkiewicz K."/>
            <person name="Drgas O."/>
            <person name="Orlowska M."/>
            <person name="Perlinska-Lenart U."/>
            <person name="Aleksandrzak-Piekarczyk T."/>
            <person name="Szatraj K."/>
            <person name="Zielenkiewicz U."/>
            <person name="Pilsyk S."/>
            <person name="Malc E."/>
            <person name="Mieczkowski P."/>
            <person name="Kruszewska J.S."/>
            <person name="Biernat P."/>
            <person name="Pawlowska J."/>
        </authorList>
    </citation>
    <scope>NUCLEOTIDE SEQUENCE</scope>
    <source>
        <strain evidence="3">WA0000067209</strain>
    </source>
</reference>
<dbReference type="Gene3D" id="1.10.10.60">
    <property type="entry name" value="Homeodomain-like"/>
    <property type="match status" value="1"/>
</dbReference>
<dbReference type="OrthoDB" id="2281363at2759"/>
<evidence type="ECO:0000259" key="2">
    <source>
        <dbReference type="SMART" id="SM00717"/>
    </source>
</evidence>
<dbReference type="AlphaFoldDB" id="A0A8H7Q621"/>
<sequence length="152" mass="16917">MLNPSRKMTIQVSESSIKPRSRFSQLEDAIICEGVAKGLSWGEISAQLPHRKRATCFNRYYTLMGKRRPHKRRASSVDSTTTTSSPPSPPLTPDAQTNNFETAIHKKNTNGLSTSRIPTSRPASAYIYKPSQPSSIQTKPCSSLFRRKSTGF</sequence>